<dbReference type="Proteomes" id="UP000284706">
    <property type="component" value="Unassembled WGS sequence"/>
</dbReference>
<name>A0A409W5Z7_9AGAR</name>
<protein>
    <recommendedName>
        <fullName evidence="3">BTB domain-containing protein</fullName>
    </recommendedName>
</protein>
<proteinExistence type="predicted"/>
<dbReference type="AlphaFoldDB" id="A0A409W5Z7"/>
<dbReference type="EMBL" id="NHYE01005375">
    <property type="protein sequence ID" value="PPQ73926.1"/>
    <property type="molecule type" value="Genomic_DNA"/>
</dbReference>
<evidence type="ECO:0008006" key="3">
    <source>
        <dbReference type="Google" id="ProtNLM"/>
    </source>
</evidence>
<keyword evidence="2" id="KW-1185">Reference proteome</keyword>
<dbReference type="STRING" id="231916.A0A409W5Z7"/>
<dbReference type="OrthoDB" id="3265815at2759"/>
<evidence type="ECO:0000313" key="1">
    <source>
        <dbReference type="EMBL" id="PPQ73926.1"/>
    </source>
</evidence>
<accession>A0A409W5Z7</accession>
<dbReference type="InParanoid" id="A0A409W5Z7"/>
<sequence length="426" mass="47466">MSQLNSSSALHGGTDALLCPDQAGTLDKTNGLYFAKSRHFNPSDPEDHFRNHSSTYTDGWEVPQTTIANQAHLPGGPSPEDTIPVSTAFRLDTIPTPNTLFISSDGVAFYVHDQSILKHCPDAFEQYLSAPLQHPRFREIPIYLDASSAEVNIILHALYGTSPAINSPDTPTLINSVDRMPTYGISPQTLIHSLAPLYSLLLAHAPLRPLEIYALAAHHDIASLAVSASTHLLAYDLTTMSDDMAQRMGAIYLKKILTLQIDRQKSLKQILLHPPHPHPPTDECGLKDQGKLTRTWALVSAYFVWDAQPGLCLHSFCRVINFTALLLTDLSSNRIRQAIESVAEHISCELCRQVLAKKIKDAVVQWATVKVNCFVFMRGGEERRLQLITIRRVPQRRKSYPHQVYLPFGNQVKATFTHISSLQRTI</sequence>
<reference evidence="1 2" key="1">
    <citation type="journal article" date="2018" name="Evol. Lett.">
        <title>Horizontal gene cluster transfer increased hallucinogenic mushroom diversity.</title>
        <authorList>
            <person name="Reynolds H.T."/>
            <person name="Vijayakumar V."/>
            <person name="Gluck-Thaler E."/>
            <person name="Korotkin H.B."/>
            <person name="Matheny P.B."/>
            <person name="Slot J.C."/>
        </authorList>
    </citation>
    <scope>NUCLEOTIDE SEQUENCE [LARGE SCALE GENOMIC DNA]</scope>
    <source>
        <strain evidence="1 2">SRW20</strain>
    </source>
</reference>
<organism evidence="1 2">
    <name type="scientific">Gymnopilus dilepis</name>
    <dbReference type="NCBI Taxonomy" id="231916"/>
    <lineage>
        <taxon>Eukaryota</taxon>
        <taxon>Fungi</taxon>
        <taxon>Dikarya</taxon>
        <taxon>Basidiomycota</taxon>
        <taxon>Agaricomycotina</taxon>
        <taxon>Agaricomycetes</taxon>
        <taxon>Agaricomycetidae</taxon>
        <taxon>Agaricales</taxon>
        <taxon>Agaricineae</taxon>
        <taxon>Hymenogastraceae</taxon>
        <taxon>Gymnopilus</taxon>
    </lineage>
</organism>
<evidence type="ECO:0000313" key="2">
    <source>
        <dbReference type="Proteomes" id="UP000284706"/>
    </source>
</evidence>
<comment type="caution">
    <text evidence="1">The sequence shown here is derived from an EMBL/GenBank/DDBJ whole genome shotgun (WGS) entry which is preliminary data.</text>
</comment>
<gene>
    <name evidence="1" type="ORF">CVT26_006552</name>
</gene>